<reference evidence="1 2" key="1">
    <citation type="journal article" date="2016" name="Nat. Commun.">
        <title>Thousands of microbial genomes shed light on interconnected biogeochemical processes in an aquifer system.</title>
        <authorList>
            <person name="Anantharaman K."/>
            <person name="Brown C.T."/>
            <person name="Hug L.A."/>
            <person name="Sharon I."/>
            <person name="Castelle C.J."/>
            <person name="Probst A.J."/>
            <person name="Thomas B.C."/>
            <person name="Singh A."/>
            <person name="Wilkins M.J."/>
            <person name="Karaoz U."/>
            <person name="Brodie E.L."/>
            <person name="Williams K.H."/>
            <person name="Hubbard S.S."/>
            <person name="Banfield J.F."/>
        </authorList>
    </citation>
    <scope>NUCLEOTIDE SEQUENCE [LARGE SCALE GENOMIC DNA]</scope>
</reference>
<dbReference type="AlphaFoldDB" id="A0A1F6A3I9"/>
<sequence>MIPDYAQVIIEANSQYISIRKIFQRFEAEEDISDLTPPWDKVNQQIQKNKLQVKKVLSKVTVAKDPEGLGQALYQAKDRKDKSPPRGKVKAFQHGSLIVLVVDNEDDLRKACNIYEDENVENLGVLDTRVTYRFGLNWNDAYPEIPTIVVLDSGGKTAEERIAHEINHYHFNLYKRYFDPRNYKIEGYFRGQAENAVEEFNKGKISEEQLEAALTIYSRQMIREALSEAAVEMIAREKMDWRESYADDYYEGVSHEAMNSATMIYVNKEKIKFIEDFNKLQKKLGRIVYAFGSLEEDKEVIFGTIGMRLLAVDAENIEHAIEDMDFIVQLEAANEFYYPRQDIFELIEILRKSNMSKVARKQSYSKAERLRDRLIEIAEETKALRNFGYKNARESGMDFSSALTIAVFNRERLLNEVESINIEIKEITDEVDKQKPLAQARKTIDQEGTEKQE</sequence>
<organism evidence="1 2">
    <name type="scientific">Candidatus Gottesmanbacteria bacterium RIFCSPHIGHO2_02_FULL_39_14</name>
    <dbReference type="NCBI Taxonomy" id="1798383"/>
    <lineage>
        <taxon>Bacteria</taxon>
        <taxon>Candidatus Gottesmaniibacteriota</taxon>
    </lineage>
</organism>
<dbReference type="EMBL" id="MFJM01000003">
    <property type="protein sequence ID" value="OGG19283.1"/>
    <property type="molecule type" value="Genomic_DNA"/>
</dbReference>
<protein>
    <submittedName>
        <fullName evidence="1">Uncharacterized protein</fullName>
    </submittedName>
</protein>
<comment type="caution">
    <text evidence="1">The sequence shown here is derived from an EMBL/GenBank/DDBJ whole genome shotgun (WGS) entry which is preliminary data.</text>
</comment>
<dbReference type="Proteomes" id="UP000176253">
    <property type="component" value="Unassembled WGS sequence"/>
</dbReference>
<evidence type="ECO:0000313" key="1">
    <source>
        <dbReference type="EMBL" id="OGG19283.1"/>
    </source>
</evidence>
<accession>A0A1F6A3I9</accession>
<name>A0A1F6A3I9_9BACT</name>
<gene>
    <name evidence="1" type="ORF">A3D78_01275</name>
</gene>
<proteinExistence type="predicted"/>
<evidence type="ECO:0000313" key="2">
    <source>
        <dbReference type="Proteomes" id="UP000176253"/>
    </source>
</evidence>